<gene>
    <name evidence="1" type="ORF">B1B_13449</name>
</gene>
<dbReference type="EMBL" id="AUZY01008857">
    <property type="protein sequence ID" value="EQD44629.1"/>
    <property type="molecule type" value="Genomic_DNA"/>
</dbReference>
<organism evidence="1">
    <name type="scientific">mine drainage metagenome</name>
    <dbReference type="NCBI Taxonomy" id="410659"/>
    <lineage>
        <taxon>unclassified sequences</taxon>
        <taxon>metagenomes</taxon>
        <taxon>ecological metagenomes</taxon>
    </lineage>
</organism>
<protein>
    <submittedName>
        <fullName evidence="1">Amidase</fullName>
    </submittedName>
</protein>
<dbReference type="InterPro" id="IPR036928">
    <property type="entry name" value="AS_sf"/>
</dbReference>
<accession>T1AV95</accession>
<reference evidence="1" key="1">
    <citation type="submission" date="2013-08" db="EMBL/GenBank/DDBJ databases">
        <authorList>
            <person name="Mendez C."/>
            <person name="Richter M."/>
            <person name="Ferrer M."/>
            <person name="Sanchez J."/>
        </authorList>
    </citation>
    <scope>NUCLEOTIDE SEQUENCE</scope>
</reference>
<sequence length="86" mass="9047">MAPSNSPAWVIDLVNGDRGGVSSSSPAAVAGYPDITVPAGFVHGLPLGVSFFGAKWSEPTLIEIAYGFEQATHARRDPQFLKHAPI</sequence>
<reference evidence="1" key="2">
    <citation type="journal article" date="2014" name="ISME J.">
        <title>Microbial stratification in low pH oxic and suboxic macroscopic growths along an acid mine drainage.</title>
        <authorList>
            <person name="Mendez-Garcia C."/>
            <person name="Mesa V."/>
            <person name="Sprenger R.R."/>
            <person name="Richter M."/>
            <person name="Diez M.S."/>
            <person name="Solano J."/>
            <person name="Bargiela R."/>
            <person name="Golyshina O.V."/>
            <person name="Manteca A."/>
            <person name="Ramos J.L."/>
            <person name="Gallego J.R."/>
            <person name="Llorente I."/>
            <person name="Martins Dos Santos V.A."/>
            <person name="Jensen O.N."/>
            <person name="Pelaez A.I."/>
            <person name="Sanchez J."/>
            <person name="Ferrer M."/>
        </authorList>
    </citation>
    <scope>NUCLEOTIDE SEQUENCE</scope>
</reference>
<dbReference type="Gene3D" id="3.90.1300.10">
    <property type="entry name" value="Amidase signature (AS) domain"/>
    <property type="match status" value="1"/>
</dbReference>
<dbReference type="AlphaFoldDB" id="T1AV95"/>
<comment type="caution">
    <text evidence="1">The sequence shown here is derived from an EMBL/GenBank/DDBJ whole genome shotgun (WGS) entry which is preliminary data.</text>
</comment>
<dbReference type="SUPFAM" id="SSF75304">
    <property type="entry name" value="Amidase signature (AS) enzymes"/>
    <property type="match status" value="1"/>
</dbReference>
<name>T1AV95_9ZZZZ</name>
<dbReference type="PANTHER" id="PTHR42678">
    <property type="entry name" value="AMIDASE"/>
    <property type="match status" value="1"/>
</dbReference>
<dbReference type="PANTHER" id="PTHR42678:SF34">
    <property type="entry name" value="OS04G0183300 PROTEIN"/>
    <property type="match status" value="1"/>
</dbReference>
<evidence type="ECO:0000313" key="1">
    <source>
        <dbReference type="EMBL" id="EQD44629.1"/>
    </source>
</evidence>
<proteinExistence type="predicted"/>